<name>A0A7C4CB82_UNCW3</name>
<reference evidence="3" key="1">
    <citation type="journal article" date="2020" name="mSystems">
        <title>Genome- and Community-Level Interaction Insights into Carbon Utilization and Element Cycling Functions of Hydrothermarchaeota in Hydrothermal Sediment.</title>
        <authorList>
            <person name="Zhou Z."/>
            <person name="Liu Y."/>
            <person name="Xu W."/>
            <person name="Pan J."/>
            <person name="Luo Z.H."/>
            <person name="Li M."/>
        </authorList>
    </citation>
    <scope>NUCLEOTIDE SEQUENCE [LARGE SCALE GENOMIC DNA]</scope>
    <source>
        <strain evidence="3">SpSt-488</strain>
    </source>
</reference>
<dbReference type="SUPFAM" id="SSF51735">
    <property type="entry name" value="NAD(P)-binding Rossmann-fold domains"/>
    <property type="match status" value="1"/>
</dbReference>
<dbReference type="Gene3D" id="3.40.50.720">
    <property type="entry name" value="NAD(P)-binding Rossmann-like Domain"/>
    <property type="match status" value="1"/>
</dbReference>
<accession>A0A7C4CB82</accession>
<dbReference type="InterPro" id="IPR008927">
    <property type="entry name" value="6-PGluconate_DH-like_C_sf"/>
</dbReference>
<feature type="domain" description="Putative oxidoreductase/dehydrogenase Rossmann-like" evidence="1">
    <location>
        <begin position="14"/>
        <end position="133"/>
    </location>
</feature>
<dbReference type="Gene3D" id="1.10.1040.20">
    <property type="entry name" value="ProC-like, C-terminal domain"/>
    <property type="match status" value="1"/>
</dbReference>
<evidence type="ECO:0000313" key="3">
    <source>
        <dbReference type="EMBL" id="HGK28392.1"/>
    </source>
</evidence>
<comment type="caution">
    <text evidence="3">The sequence shown here is derived from an EMBL/GenBank/DDBJ whole genome shotgun (WGS) entry which is preliminary data.</text>
</comment>
<dbReference type="InterPro" id="IPR037108">
    <property type="entry name" value="TM1727-like_C_sf"/>
</dbReference>
<dbReference type="Pfam" id="PF10728">
    <property type="entry name" value="DUF2520"/>
    <property type="match status" value="1"/>
</dbReference>
<dbReference type="Pfam" id="PF10727">
    <property type="entry name" value="Rossmann-like"/>
    <property type="match status" value="1"/>
</dbReference>
<dbReference type="InterPro" id="IPR018931">
    <property type="entry name" value="DUF2520"/>
</dbReference>
<dbReference type="AlphaFoldDB" id="A0A7C4CB82"/>
<dbReference type="PANTHER" id="PTHR40459:SF1">
    <property type="entry name" value="CONSERVED HYPOTHETICAL ALANINE AND LEUCINE RICH PROTEIN"/>
    <property type="match status" value="1"/>
</dbReference>
<proteinExistence type="predicted"/>
<dbReference type="PANTHER" id="PTHR40459">
    <property type="entry name" value="CONSERVED HYPOTHETICAL ALANINE AND LEUCINE RICH PROTEIN"/>
    <property type="match status" value="1"/>
</dbReference>
<organism evidence="3">
    <name type="scientific">candidate division WOR-3 bacterium</name>
    <dbReference type="NCBI Taxonomy" id="2052148"/>
    <lineage>
        <taxon>Bacteria</taxon>
        <taxon>Bacteria division WOR-3</taxon>
    </lineage>
</organism>
<dbReference type="InterPro" id="IPR019665">
    <property type="entry name" value="OxRdtase/DH_put_Rossmann_dom"/>
</dbReference>
<dbReference type="InterPro" id="IPR036291">
    <property type="entry name" value="NAD(P)-bd_dom_sf"/>
</dbReference>
<feature type="domain" description="DUF2520" evidence="2">
    <location>
        <begin position="150"/>
        <end position="277"/>
    </location>
</feature>
<evidence type="ECO:0000259" key="1">
    <source>
        <dbReference type="Pfam" id="PF10727"/>
    </source>
</evidence>
<dbReference type="EMBL" id="DSUT01000113">
    <property type="protein sequence ID" value="HGK28392.1"/>
    <property type="molecule type" value="Genomic_DNA"/>
</dbReference>
<protein>
    <submittedName>
        <fullName evidence="3">DUF2520 domain-containing protein</fullName>
    </submittedName>
</protein>
<dbReference type="SUPFAM" id="SSF48179">
    <property type="entry name" value="6-phosphogluconate dehydrogenase C-terminal domain-like"/>
    <property type="match status" value="1"/>
</dbReference>
<evidence type="ECO:0000259" key="2">
    <source>
        <dbReference type="Pfam" id="PF10728"/>
    </source>
</evidence>
<gene>
    <name evidence="3" type="ORF">ENS41_05495</name>
</gene>
<sequence length="305" mass="33961">MKQSRTPRAGKSRSRTRTRVGVIGAGRVGSAIAWHCQRLGYRISGVSDRRPRQAWVVYGLLKLAYRRLRPRDVAAESDVLFLTVPDAHVGPEFEAVSRWLLPGTIVVHCSGTFGVEVFRGAHEQGLETLALHPIQTFSSHAQAITSLKGCYFALEGTRRGLRFGRRLVRQLRGGHIVVRGSRRPLYHAMCVFASNFLNALLDASEVIARRLELPRARAARMLRPLTRTVLENAAEFGAVATLTGPVQRGDAETVRRQLSALRMDVPELVPMYRVLTLRLADMARRQGVDRMALRRLRAVVGGGEQ</sequence>